<feature type="chain" id="PRO_5023005231" evidence="1">
    <location>
        <begin position="24"/>
        <end position="86"/>
    </location>
</feature>
<evidence type="ECO:0000313" key="3">
    <source>
        <dbReference type="Proteomes" id="UP000321917"/>
    </source>
</evidence>
<dbReference type="RefSeq" id="WP_146829413.1">
    <property type="nucleotide sequence ID" value="NZ_VOLQ01000065.1"/>
</dbReference>
<dbReference type="AlphaFoldDB" id="A0A5C6Q278"/>
<evidence type="ECO:0000313" key="2">
    <source>
        <dbReference type="EMBL" id="TWX62976.1"/>
    </source>
</evidence>
<sequence>MKNAYYKKTLALTFSLISLAVTASTTGQLSLTDSSGITVPTYQDGESAYIQVVDSDGNVDPAVAETLTVKITSETEDTGTPFSATT</sequence>
<keyword evidence="1" id="KW-0732">Signal</keyword>
<dbReference type="EMBL" id="VOLQ01000065">
    <property type="protein sequence ID" value="TWX62976.1"/>
    <property type="molecule type" value="Genomic_DNA"/>
</dbReference>
<gene>
    <name evidence="2" type="ORF">ESZ27_18430</name>
</gene>
<reference evidence="2 3" key="1">
    <citation type="submission" date="2019-07" db="EMBL/GenBank/DDBJ databases">
        <title>Genomes of sea-ice associated Colwellia species.</title>
        <authorList>
            <person name="Bowman J.P."/>
        </authorList>
    </citation>
    <scope>NUCLEOTIDE SEQUENCE [LARGE SCALE GENOMIC DNA]</scope>
    <source>
        <strain evidence="2 3">IC036</strain>
    </source>
</reference>
<dbReference type="Proteomes" id="UP000321917">
    <property type="component" value="Unassembled WGS sequence"/>
</dbReference>
<proteinExistence type="predicted"/>
<organism evidence="2 3">
    <name type="scientific">Colwellia hornerae</name>
    <dbReference type="NCBI Taxonomy" id="89402"/>
    <lineage>
        <taxon>Bacteria</taxon>
        <taxon>Pseudomonadati</taxon>
        <taxon>Pseudomonadota</taxon>
        <taxon>Gammaproteobacteria</taxon>
        <taxon>Alteromonadales</taxon>
        <taxon>Colwelliaceae</taxon>
        <taxon>Colwellia</taxon>
    </lineage>
</organism>
<feature type="non-terminal residue" evidence="2">
    <location>
        <position position="86"/>
    </location>
</feature>
<evidence type="ECO:0000256" key="1">
    <source>
        <dbReference type="SAM" id="SignalP"/>
    </source>
</evidence>
<accession>A0A5C6Q278</accession>
<name>A0A5C6Q278_9GAMM</name>
<comment type="caution">
    <text evidence="2">The sequence shown here is derived from an EMBL/GenBank/DDBJ whole genome shotgun (WGS) entry which is preliminary data.</text>
</comment>
<protein>
    <submittedName>
        <fullName evidence="2">Uncharacterized protein</fullName>
    </submittedName>
</protein>
<feature type="signal peptide" evidence="1">
    <location>
        <begin position="1"/>
        <end position="23"/>
    </location>
</feature>